<protein>
    <recommendedName>
        <fullName evidence="5">CCHC-type domain-containing protein</fullName>
    </recommendedName>
</protein>
<dbReference type="Proteomes" id="UP000677228">
    <property type="component" value="Unassembled WGS sequence"/>
</dbReference>
<evidence type="ECO:0000313" key="3">
    <source>
        <dbReference type="EMBL" id="CAF3834779.1"/>
    </source>
</evidence>
<reference evidence="2" key="1">
    <citation type="submission" date="2021-02" db="EMBL/GenBank/DDBJ databases">
        <authorList>
            <person name="Nowell W R."/>
        </authorList>
    </citation>
    <scope>NUCLEOTIDE SEQUENCE</scope>
</reference>
<dbReference type="Proteomes" id="UP000682733">
    <property type="component" value="Unassembled WGS sequence"/>
</dbReference>
<evidence type="ECO:0000313" key="4">
    <source>
        <dbReference type="Proteomes" id="UP000677228"/>
    </source>
</evidence>
<dbReference type="EMBL" id="CAJOBA010008704">
    <property type="protein sequence ID" value="CAF3834779.1"/>
    <property type="molecule type" value="Genomic_DNA"/>
</dbReference>
<evidence type="ECO:0008006" key="5">
    <source>
        <dbReference type="Google" id="ProtNLM"/>
    </source>
</evidence>
<evidence type="ECO:0000313" key="2">
    <source>
        <dbReference type="EMBL" id="CAF1070319.1"/>
    </source>
</evidence>
<proteinExistence type="predicted"/>
<organism evidence="2 4">
    <name type="scientific">Didymodactylos carnosus</name>
    <dbReference type="NCBI Taxonomy" id="1234261"/>
    <lineage>
        <taxon>Eukaryota</taxon>
        <taxon>Metazoa</taxon>
        <taxon>Spiralia</taxon>
        <taxon>Gnathifera</taxon>
        <taxon>Rotifera</taxon>
        <taxon>Eurotatoria</taxon>
        <taxon>Bdelloidea</taxon>
        <taxon>Philodinida</taxon>
        <taxon>Philodinidae</taxon>
        <taxon>Didymodactylos</taxon>
    </lineage>
</organism>
<sequence>MQCEPKLKDQKNAAKLVCEILNYVKGDFTKQNPAYSKPLLFDMWWIDGSGNLQMIIKSIELYVFLSNKERYPHELMNMKLTAHPPQHLPLQLTAIIKWLKNSVTLEDLNEELKIKYKSIFNTEEMMGTANDRNRHVRIEMCDRNEFISLVNGGIINVYGQIYNVDEYLPAPKILICSKCNLPGHTKKSCESRCEICRRCGGDRINREEHLECTIKCHNCDGDHTSTDYKCPIIQEFRAKLINELRKNPSRLPPEVQLFIPSDYRRAGETTKKIAAPVTQFRPSNLNYNRNDLNAWPQINPSTYISSTITTNNANINDSIESMNNELIKIKENHKQEQDKIEMKYKNHLNSMNQAWMILQQQNKTQSEILMTMNAAISQSVFPACQNIVTAVFSVVNKLKKILKTDEFDDLILNLSTEISYLKETQQSYSNHQSSLLQLTNKQNEILNLALDSLLLNTNGQQ</sequence>
<evidence type="ECO:0000256" key="1">
    <source>
        <dbReference type="SAM" id="Coils"/>
    </source>
</evidence>
<gene>
    <name evidence="2" type="ORF">OVA965_LOCUS17862</name>
    <name evidence="3" type="ORF">TMI583_LOCUS17873</name>
</gene>
<feature type="coiled-coil region" evidence="1">
    <location>
        <begin position="312"/>
        <end position="343"/>
    </location>
</feature>
<accession>A0A8S2E600</accession>
<keyword evidence="1" id="KW-0175">Coiled coil</keyword>
<comment type="caution">
    <text evidence="2">The sequence shown here is derived from an EMBL/GenBank/DDBJ whole genome shotgun (WGS) entry which is preliminary data.</text>
</comment>
<dbReference type="AlphaFoldDB" id="A0A8S2E600"/>
<name>A0A8S2E600_9BILA</name>
<dbReference type="EMBL" id="CAJNOK010008689">
    <property type="protein sequence ID" value="CAF1070319.1"/>
    <property type="molecule type" value="Genomic_DNA"/>
</dbReference>